<sequence>MMNLADQEVPAATTELAGLVSTELYMPQGYRQEAWLQDVYVRARLKYVSDPFELTGPDSSVGRASDF</sequence>
<dbReference type="Proteomes" id="UP000279307">
    <property type="component" value="Chromosome 1"/>
</dbReference>
<protein>
    <submittedName>
        <fullName evidence="1">Uncharacterized protein</fullName>
    </submittedName>
</protein>
<name>A0A3L8E4K0_OOCBI</name>
<gene>
    <name evidence="1" type="ORF">DMN91_000706</name>
</gene>
<dbReference type="EMBL" id="QOIP01000001">
    <property type="protein sequence ID" value="RLU26908.1"/>
    <property type="molecule type" value="Genomic_DNA"/>
</dbReference>
<proteinExistence type="predicted"/>
<organism evidence="1 2">
    <name type="scientific">Ooceraea biroi</name>
    <name type="common">Clonal raider ant</name>
    <name type="synonym">Cerapachys biroi</name>
    <dbReference type="NCBI Taxonomy" id="2015173"/>
    <lineage>
        <taxon>Eukaryota</taxon>
        <taxon>Metazoa</taxon>
        <taxon>Ecdysozoa</taxon>
        <taxon>Arthropoda</taxon>
        <taxon>Hexapoda</taxon>
        <taxon>Insecta</taxon>
        <taxon>Pterygota</taxon>
        <taxon>Neoptera</taxon>
        <taxon>Endopterygota</taxon>
        <taxon>Hymenoptera</taxon>
        <taxon>Apocrita</taxon>
        <taxon>Aculeata</taxon>
        <taxon>Formicoidea</taxon>
        <taxon>Formicidae</taxon>
        <taxon>Dorylinae</taxon>
        <taxon>Ooceraea</taxon>
    </lineage>
</organism>
<dbReference type="AlphaFoldDB" id="A0A3L8E4K0"/>
<evidence type="ECO:0000313" key="1">
    <source>
        <dbReference type="EMBL" id="RLU26908.1"/>
    </source>
</evidence>
<evidence type="ECO:0000313" key="2">
    <source>
        <dbReference type="Proteomes" id="UP000279307"/>
    </source>
</evidence>
<comment type="caution">
    <text evidence="1">The sequence shown here is derived from an EMBL/GenBank/DDBJ whole genome shotgun (WGS) entry which is preliminary data.</text>
</comment>
<accession>A0A3L8E4K0</accession>
<reference evidence="1 2" key="1">
    <citation type="journal article" date="2018" name="Genome Res.">
        <title>The genomic architecture and molecular evolution of ant odorant receptors.</title>
        <authorList>
            <person name="McKenzie S.K."/>
            <person name="Kronauer D.J.C."/>
        </authorList>
    </citation>
    <scope>NUCLEOTIDE SEQUENCE [LARGE SCALE GENOMIC DNA]</scope>
    <source>
        <strain evidence="1">Clonal line C1</strain>
    </source>
</reference>